<dbReference type="SMART" id="SM00400">
    <property type="entry name" value="ZnF_CHCC"/>
    <property type="match status" value="1"/>
</dbReference>
<dbReference type="InterPro" id="IPR037068">
    <property type="entry name" value="DNA_primase_core_N_sf"/>
</dbReference>
<evidence type="ECO:0000256" key="7">
    <source>
        <dbReference type="ARBA" id="ARBA00022771"/>
    </source>
</evidence>
<dbReference type="InterPro" id="IPR034151">
    <property type="entry name" value="TOPRIM_DnaG_bac"/>
</dbReference>
<dbReference type="InterPro" id="IPR002694">
    <property type="entry name" value="Znf_CHC2"/>
</dbReference>
<dbReference type="Gene3D" id="3.90.580.10">
    <property type="entry name" value="Zinc finger, CHC2-type domain"/>
    <property type="match status" value="1"/>
</dbReference>
<evidence type="ECO:0000256" key="11">
    <source>
        <dbReference type="ARBA" id="ARBA00023163"/>
    </source>
</evidence>
<comment type="domain">
    <text evidence="12">Contains an N-terminal zinc-binding domain, a central core domain that contains the primase activity, and a C-terminal DnaB-binding domain.</text>
</comment>
<dbReference type="InterPro" id="IPR036977">
    <property type="entry name" value="DNA_primase_Znf_CHC2"/>
</dbReference>
<feature type="coiled-coil region" evidence="15">
    <location>
        <begin position="537"/>
        <end position="576"/>
    </location>
</feature>
<evidence type="ECO:0000313" key="18">
    <source>
        <dbReference type="Proteomes" id="UP000177281"/>
    </source>
</evidence>
<evidence type="ECO:0000256" key="6">
    <source>
        <dbReference type="ARBA" id="ARBA00022723"/>
    </source>
</evidence>
<feature type="zinc finger region" description="CHC2-type" evidence="12 14">
    <location>
        <begin position="55"/>
        <end position="79"/>
    </location>
</feature>
<organism evidence="17 18">
    <name type="scientific">Candidatus Doudnabacteria bacterium RIFCSPLOWO2_01_FULL_44_21</name>
    <dbReference type="NCBI Taxonomy" id="1817841"/>
    <lineage>
        <taxon>Bacteria</taxon>
        <taxon>Candidatus Doudnaibacteriota</taxon>
    </lineage>
</organism>
<keyword evidence="3 12" id="KW-0808">Transferase</keyword>
<dbReference type="Gene3D" id="3.40.1360.10">
    <property type="match status" value="1"/>
</dbReference>
<comment type="catalytic activity">
    <reaction evidence="12">
        <text>ssDNA + n NTP = ssDNA/pppN(pN)n-1 hybrid + (n-1) diphosphate.</text>
        <dbReference type="EC" id="2.7.7.101"/>
    </reaction>
</comment>
<sequence>MLGIYLDQLEIRIIRNSYIMLDSPIQEIKDKIPILDLIQDFVQLKKAGTNYKGLCPFHSEKTPSFMVSPSKQIWHCFGCGLGGDVFEFIKQTENVEFGDALKILADRAGVELKKPTLEQIQTDKKKDVFYEINDQAAKYFVKVLWESNTGSEALEYLRKRGLNDQTIKNWQLGFAPDDYHYLENYLAKGFDKKDIEVAGLIIKRDEGRGVRDEYFDRFHDRVMFPIQNLHGQVVGFTGRLLHDKADTGKYVNSPETPIYNKSREIYGLYQGKQVIKKENRAILVEGNMDVIAAHQAGFTQAVATSGTALAEQQLNILKRFCENLIFAFDSDAAGSTATKRALELALNASFNVKIANLGGAKDPDELIKRGIGLWQKAVEGAGSFLDFFFDQTFRQFDAKTVEGKRAISKELAPLIFRIADPVTKAHYIRKLAVSINVAETAIWDIIRKLTVPKTIREAKPLFHKSRKEMLEDRLLGLTINLGDKQFLSQFSPADFRDDNREIFIGLNEGEPNSTSSKFQLLSFAAQTQMQEQQLDAKQELNKIAAELKKLIIKEQMQELANKISEAEQAKNKTAVQELSKEYVLLSNQIKNF</sequence>
<dbReference type="SUPFAM" id="SSF56731">
    <property type="entry name" value="DNA primase core"/>
    <property type="match status" value="1"/>
</dbReference>
<evidence type="ECO:0000256" key="13">
    <source>
        <dbReference type="PIRNR" id="PIRNR002811"/>
    </source>
</evidence>
<evidence type="ECO:0000313" key="17">
    <source>
        <dbReference type="EMBL" id="OGE96451.1"/>
    </source>
</evidence>
<dbReference type="InterPro" id="IPR006171">
    <property type="entry name" value="TOPRIM_dom"/>
</dbReference>
<keyword evidence="8 12" id="KW-0862">Zinc</keyword>
<dbReference type="GO" id="GO:0006269">
    <property type="term" value="P:DNA replication, synthesis of primer"/>
    <property type="evidence" value="ECO:0007669"/>
    <property type="project" value="UniProtKB-UniRule"/>
</dbReference>
<evidence type="ECO:0000256" key="5">
    <source>
        <dbReference type="ARBA" id="ARBA00022705"/>
    </source>
</evidence>
<dbReference type="Pfam" id="PF01807">
    <property type="entry name" value="Zn_ribbon_DnaG"/>
    <property type="match status" value="1"/>
</dbReference>
<comment type="similarity">
    <text evidence="12 13">Belongs to the DnaG primase family.</text>
</comment>
<comment type="cofactor">
    <cofactor evidence="12 13 14">
        <name>Zn(2+)</name>
        <dbReference type="ChEBI" id="CHEBI:29105"/>
    </cofactor>
    <text evidence="12 13 14">Binds 1 zinc ion per monomer.</text>
</comment>
<keyword evidence="6 12" id="KW-0479">Metal-binding</keyword>
<dbReference type="PROSITE" id="PS50880">
    <property type="entry name" value="TOPRIM"/>
    <property type="match status" value="1"/>
</dbReference>
<accession>A0A1F5Q2P3</accession>
<dbReference type="Pfam" id="PF13155">
    <property type="entry name" value="Toprim_2"/>
    <property type="match status" value="1"/>
</dbReference>
<evidence type="ECO:0000256" key="2">
    <source>
        <dbReference type="ARBA" id="ARBA00022515"/>
    </source>
</evidence>
<keyword evidence="1 12" id="KW-0240">DNA-directed RNA polymerase</keyword>
<evidence type="ECO:0000256" key="12">
    <source>
        <dbReference type="HAMAP-Rule" id="MF_00974"/>
    </source>
</evidence>
<dbReference type="FunFam" id="3.90.580.10:FF:000001">
    <property type="entry name" value="DNA primase"/>
    <property type="match status" value="1"/>
</dbReference>
<evidence type="ECO:0000256" key="3">
    <source>
        <dbReference type="ARBA" id="ARBA00022679"/>
    </source>
</evidence>
<dbReference type="PANTHER" id="PTHR30313">
    <property type="entry name" value="DNA PRIMASE"/>
    <property type="match status" value="1"/>
</dbReference>
<dbReference type="CDD" id="cd03364">
    <property type="entry name" value="TOPRIM_DnaG_primases"/>
    <property type="match status" value="1"/>
</dbReference>
<keyword evidence="7 12" id="KW-0863">Zinc-finger</keyword>
<dbReference type="GO" id="GO:0003677">
    <property type="term" value="F:DNA binding"/>
    <property type="evidence" value="ECO:0007669"/>
    <property type="project" value="UniProtKB-KW"/>
</dbReference>
<keyword evidence="4 12" id="KW-0548">Nucleotidyltransferase</keyword>
<dbReference type="Gene3D" id="3.90.980.10">
    <property type="entry name" value="DNA primase, catalytic core, N-terminal domain"/>
    <property type="match status" value="1"/>
</dbReference>
<keyword evidence="11 12" id="KW-0804">Transcription</keyword>
<dbReference type="InterPro" id="IPR019475">
    <property type="entry name" value="DNA_primase_DnaB-bd"/>
</dbReference>
<dbReference type="InterPro" id="IPR013264">
    <property type="entry name" value="DNAG_N"/>
</dbReference>
<dbReference type="EC" id="2.7.7.101" evidence="12"/>
<evidence type="ECO:0000259" key="16">
    <source>
        <dbReference type="PROSITE" id="PS50880"/>
    </source>
</evidence>
<dbReference type="GO" id="GO:0003899">
    <property type="term" value="F:DNA-directed RNA polymerase activity"/>
    <property type="evidence" value="ECO:0007669"/>
    <property type="project" value="UniProtKB-UniRule"/>
</dbReference>
<evidence type="ECO:0000256" key="1">
    <source>
        <dbReference type="ARBA" id="ARBA00022478"/>
    </source>
</evidence>
<dbReference type="GO" id="GO:0000428">
    <property type="term" value="C:DNA-directed RNA polymerase complex"/>
    <property type="evidence" value="ECO:0007669"/>
    <property type="project" value="UniProtKB-KW"/>
</dbReference>
<dbReference type="InterPro" id="IPR006295">
    <property type="entry name" value="DNA_primase_DnaG"/>
</dbReference>
<evidence type="ECO:0000256" key="10">
    <source>
        <dbReference type="ARBA" id="ARBA00023125"/>
    </source>
</evidence>
<proteinExistence type="inferred from homology"/>
<dbReference type="InterPro" id="IPR050219">
    <property type="entry name" value="DnaG_primase"/>
</dbReference>
<dbReference type="GO" id="GO:0005737">
    <property type="term" value="C:cytoplasm"/>
    <property type="evidence" value="ECO:0007669"/>
    <property type="project" value="TreeGrafter"/>
</dbReference>
<keyword evidence="5 12" id="KW-0235">DNA replication</keyword>
<dbReference type="SMART" id="SM00493">
    <property type="entry name" value="TOPRIM"/>
    <property type="match status" value="1"/>
</dbReference>
<reference evidence="17 18" key="1">
    <citation type="journal article" date="2016" name="Nat. Commun.">
        <title>Thousands of microbial genomes shed light on interconnected biogeochemical processes in an aquifer system.</title>
        <authorList>
            <person name="Anantharaman K."/>
            <person name="Brown C.T."/>
            <person name="Hug L.A."/>
            <person name="Sharon I."/>
            <person name="Castelle C.J."/>
            <person name="Probst A.J."/>
            <person name="Thomas B.C."/>
            <person name="Singh A."/>
            <person name="Wilkins M.J."/>
            <person name="Karaoz U."/>
            <person name="Brodie E.L."/>
            <person name="Williams K.H."/>
            <person name="Hubbard S.S."/>
            <person name="Banfield J.F."/>
        </authorList>
    </citation>
    <scope>NUCLEOTIDE SEQUENCE [LARGE SCALE GENOMIC DNA]</scope>
</reference>
<keyword evidence="2 12" id="KW-0639">Primosome</keyword>
<keyword evidence="15" id="KW-0175">Coiled coil</keyword>
<dbReference type="PANTHER" id="PTHR30313:SF2">
    <property type="entry name" value="DNA PRIMASE"/>
    <property type="match status" value="1"/>
</dbReference>
<dbReference type="InterPro" id="IPR030846">
    <property type="entry name" value="DnaG_bac"/>
</dbReference>
<evidence type="ECO:0000256" key="9">
    <source>
        <dbReference type="ARBA" id="ARBA00022842"/>
    </source>
</evidence>
<feature type="domain" description="Toprim" evidence="16">
    <location>
        <begin position="279"/>
        <end position="360"/>
    </location>
</feature>
<comment type="subunit">
    <text evidence="12">Monomer. Interacts with DnaB.</text>
</comment>
<evidence type="ECO:0000256" key="14">
    <source>
        <dbReference type="PIRSR" id="PIRSR002811-1"/>
    </source>
</evidence>
<keyword evidence="10 12" id="KW-0238">DNA-binding</keyword>
<comment type="function">
    <text evidence="12 13">RNA polymerase that catalyzes the synthesis of short RNA molecules used as primers for DNA polymerase during DNA replication.</text>
</comment>
<dbReference type="GO" id="GO:1990077">
    <property type="term" value="C:primosome complex"/>
    <property type="evidence" value="ECO:0007669"/>
    <property type="project" value="UniProtKB-KW"/>
</dbReference>
<evidence type="ECO:0000256" key="8">
    <source>
        <dbReference type="ARBA" id="ARBA00022833"/>
    </source>
</evidence>
<evidence type="ECO:0000256" key="4">
    <source>
        <dbReference type="ARBA" id="ARBA00022695"/>
    </source>
</evidence>
<dbReference type="AlphaFoldDB" id="A0A1F5Q2P3"/>
<dbReference type="Proteomes" id="UP000177281">
    <property type="component" value="Unassembled WGS sequence"/>
</dbReference>
<dbReference type="Pfam" id="PF08275">
    <property type="entry name" value="DNAG_N"/>
    <property type="match status" value="1"/>
</dbReference>
<dbReference type="SUPFAM" id="SSF57783">
    <property type="entry name" value="Zinc beta-ribbon"/>
    <property type="match status" value="1"/>
</dbReference>
<keyword evidence="9" id="KW-0460">Magnesium</keyword>
<dbReference type="EMBL" id="MFFB01000003">
    <property type="protein sequence ID" value="OGE96451.1"/>
    <property type="molecule type" value="Genomic_DNA"/>
</dbReference>
<dbReference type="STRING" id="1817841.A3B10_01575"/>
<gene>
    <name evidence="12" type="primary">dnaG</name>
    <name evidence="17" type="ORF">A3B10_01575</name>
</gene>
<dbReference type="PIRSF" id="PIRSF002811">
    <property type="entry name" value="DnaG"/>
    <property type="match status" value="1"/>
</dbReference>
<name>A0A1F5Q2P3_9BACT</name>
<protein>
    <recommendedName>
        <fullName evidence="12 13">DNA primase</fullName>
        <ecNumber evidence="12">2.7.7.101</ecNumber>
    </recommendedName>
</protein>
<dbReference type="HAMAP" id="MF_00974">
    <property type="entry name" value="DNA_primase_DnaG"/>
    <property type="match status" value="1"/>
</dbReference>
<evidence type="ECO:0000256" key="15">
    <source>
        <dbReference type="SAM" id="Coils"/>
    </source>
</evidence>
<dbReference type="Gene3D" id="1.20.50.20">
    <property type="entry name" value="DnaG, RNA polymerase domain, helical bundle"/>
    <property type="match status" value="1"/>
</dbReference>
<dbReference type="GO" id="GO:0008270">
    <property type="term" value="F:zinc ion binding"/>
    <property type="evidence" value="ECO:0007669"/>
    <property type="project" value="UniProtKB-UniRule"/>
</dbReference>
<dbReference type="Pfam" id="PF10410">
    <property type="entry name" value="DnaB_bind"/>
    <property type="match status" value="1"/>
</dbReference>
<comment type="caution">
    <text evidence="17">The sequence shown here is derived from an EMBL/GenBank/DDBJ whole genome shotgun (WGS) entry which is preliminary data.</text>
</comment>
<dbReference type="NCBIfam" id="TIGR01391">
    <property type="entry name" value="dnaG"/>
    <property type="match status" value="1"/>
</dbReference>